<accession>A0AAE2DHT3</accession>
<dbReference type="EMBL" id="JTGH01000022">
    <property type="protein sequence ID" value="KIF56406.1"/>
    <property type="molecule type" value="Genomic_DNA"/>
</dbReference>
<evidence type="ECO:0000313" key="1">
    <source>
        <dbReference type="EMBL" id="KIF56406.1"/>
    </source>
</evidence>
<dbReference type="AlphaFoldDB" id="A0AAE2DHT3"/>
<protein>
    <submittedName>
        <fullName evidence="1">Uncharacterized protein</fullName>
    </submittedName>
</protein>
<comment type="caution">
    <text evidence="1">The sequence shown here is derived from an EMBL/GenBank/DDBJ whole genome shotgun (WGS) entry which is preliminary data.</text>
</comment>
<gene>
    <name evidence="1" type="ORF">QS95_24575</name>
</gene>
<dbReference type="Proteomes" id="UP000031587">
    <property type="component" value="Unassembled WGS sequence"/>
</dbReference>
<organism evidence="1 2">
    <name type="scientific">Pseudomonas fluorescens</name>
    <dbReference type="NCBI Taxonomy" id="294"/>
    <lineage>
        <taxon>Bacteria</taxon>
        <taxon>Pseudomonadati</taxon>
        <taxon>Pseudomonadota</taxon>
        <taxon>Gammaproteobacteria</taxon>
        <taxon>Pseudomonadales</taxon>
        <taxon>Pseudomonadaceae</taxon>
        <taxon>Pseudomonas</taxon>
    </lineage>
</organism>
<reference evidence="1 2" key="1">
    <citation type="submission" date="2014-11" db="EMBL/GenBank/DDBJ databases">
        <title>Draft genome sequence of Pseudomonas fluorescens strains SF4c SF39a.</title>
        <authorList>
            <person name="Underwood G.E."/>
            <person name="Ly L.K."/>
            <person name="Bitzer A.S."/>
            <person name="Godino A."/>
            <person name="Bucci V."/>
            <person name="Fischer S."/>
            <person name="Silby M.W."/>
        </authorList>
    </citation>
    <scope>NUCLEOTIDE SEQUENCE [LARGE SCALE GENOMIC DNA]</scope>
    <source>
        <strain evidence="1 2">SF4c</strain>
    </source>
</reference>
<proteinExistence type="predicted"/>
<name>A0AAE2DHT3_PSEFL</name>
<sequence>MAISFQSWVQRFDHNHTTTCLDRAPVNIDRRCLATRHKAGTDRPKGFPDSEFIAIALPIPATGQHKDPAIPSPRSSKFMVAQIGKCPVDGDFPDDQVQIETRQSETE</sequence>
<evidence type="ECO:0000313" key="2">
    <source>
        <dbReference type="Proteomes" id="UP000031587"/>
    </source>
</evidence>